<evidence type="ECO:0000313" key="3">
    <source>
        <dbReference type="Proteomes" id="UP000440096"/>
    </source>
</evidence>
<sequence>MNDSPHFQQNFGDGHQGNIFASQGGVQNVYLESMKNHFQNGLRALKGEMYAKAVTEFEESLADATKAGADETAEGRHDLASAHFHAALAMLNGRPPGDRVPEQIKRVESHLVQAAKFDDPIVPHQANVLWAVVQDDYYRANGMRVKEPIAGDFPESLYALSQSELQPLVEHLKSAQGAAWEALTRRAVEFGMKPAVSQEDTPVTRVHDPGRAEAVKKYFIPTPRLRTAAPAVTALVGCLAMLGFAAALHNIASVVFVAGIYFAGRWGWRQFTVYQRYRKRLAEAEPKPADEQMDAWLAEDVEILRSQAGDRVRLNPLNEDEGGDLVYPVQAVVGIPAEGATGAKGLRIRRGHDRRWRANHYDVLILFLTNDLISLYRCTLDFHTGEPVYEELTERHYRDIVGVSSNRVPVPQVITDLFKALDSLTAEAGAQPDEQKYADLSFAQTFTMSIVSGERIELNTGFGDTIGSDNQIAWASNSRALNIIKKMVRARHTSN</sequence>
<feature type="transmembrane region" description="Helical" evidence="1">
    <location>
        <begin position="225"/>
        <end position="245"/>
    </location>
</feature>
<keyword evidence="1" id="KW-0812">Transmembrane</keyword>
<accession>A0A6N7YPG3</accession>
<protein>
    <submittedName>
        <fullName evidence="2">Uncharacterized protein</fullName>
    </submittedName>
</protein>
<dbReference type="AlphaFoldDB" id="A0A6N7YPG3"/>
<dbReference type="RefSeq" id="WP_154757106.1">
    <property type="nucleotide sequence ID" value="NZ_WMBA01000016.1"/>
</dbReference>
<dbReference type="EMBL" id="WMBA01000016">
    <property type="protein sequence ID" value="MTD54897.1"/>
    <property type="molecule type" value="Genomic_DNA"/>
</dbReference>
<keyword evidence="1" id="KW-0472">Membrane</keyword>
<reference evidence="2 3" key="1">
    <citation type="submission" date="2019-11" db="EMBL/GenBank/DDBJ databases">
        <title>Draft genome of Amycolatopsis RM579.</title>
        <authorList>
            <person name="Duangmal K."/>
            <person name="Mingma R."/>
        </authorList>
    </citation>
    <scope>NUCLEOTIDE SEQUENCE [LARGE SCALE GENOMIC DNA]</scope>
    <source>
        <strain evidence="2 3">RM579</strain>
    </source>
</reference>
<comment type="caution">
    <text evidence="2">The sequence shown here is derived from an EMBL/GenBank/DDBJ whole genome shotgun (WGS) entry which is preliminary data.</text>
</comment>
<feature type="transmembrane region" description="Helical" evidence="1">
    <location>
        <begin position="251"/>
        <end position="268"/>
    </location>
</feature>
<dbReference type="Proteomes" id="UP000440096">
    <property type="component" value="Unassembled WGS sequence"/>
</dbReference>
<dbReference type="OrthoDB" id="4501073at2"/>
<organism evidence="2 3">
    <name type="scientific">Amycolatopsis pithecellobii</name>
    <dbReference type="NCBI Taxonomy" id="664692"/>
    <lineage>
        <taxon>Bacteria</taxon>
        <taxon>Bacillati</taxon>
        <taxon>Actinomycetota</taxon>
        <taxon>Actinomycetes</taxon>
        <taxon>Pseudonocardiales</taxon>
        <taxon>Pseudonocardiaceae</taxon>
        <taxon>Amycolatopsis</taxon>
    </lineage>
</organism>
<name>A0A6N7YPG3_9PSEU</name>
<evidence type="ECO:0000313" key="2">
    <source>
        <dbReference type="EMBL" id="MTD54897.1"/>
    </source>
</evidence>
<evidence type="ECO:0000256" key="1">
    <source>
        <dbReference type="SAM" id="Phobius"/>
    </source>
</evidence>
<keyword evidence="1" id="KW-1133">Transmembrane helix</keyword>
<proteinExistence type="predicted"/>
<keyword evidence="3" id="KW-1185">Reference proteome</keyword>
<gene>
    <name evidence="2" type="ORF">GKO32_13045</name>
</gene>